<organism evidence="1 2">
    <name type="scientific">Dipteronia sinensis</name>
    <dbReference type="NCBI Taxonomy" id="43782"/>
    <lineage>
        <taxon>Eukaryota</taxon>
        <taxon>Viridiplantae</taxon>
        <taxon>Streptophyta</taxon>
        <taxon>Embryophyta</taxon>
        <taxon>Tracheophyta</taxon>
        <taxon>Spermatophyta</taxon>
        <taxon>Magnoliopsida</taxon>
        <taxon>eudicotyledons</taxon>
        <taxon>Gunneridae</taxon>
        <taxon>Pentapetalae</taxon>
        <taxon>rosids</taxon>
        <taxon>malvids</taxon>
        <taxon>Sapindales</taxon>
        <taxon>Sapindaceae</taxon>
        <taxon>Hippocastanoideae</taxon>
        <taxon>Acereae</taxon>
        <taxon>Dipteronia</taxon>
    </lineage>
</organism>
<dbReference type="EMBL" id="JANJYJ010000003">
    <property type="protein sequence ID" value="KAK3221489.1"/>
    <property type="molecule type" value="Genomic_DNA"/>
</dbReference>
<dbReference type="Proteomes" id="UP001281410">
    <property type="component" value="Unassembled WGS sequence"/>
</dbReference>
<evidence type="ECO:0000313" key="1">
    <source>
        <dbReference type="EMBL" id="KAK3221489.1"/>
    </source>
</evidence>
<proteinExistence type="predicted"/>
<dbReference type="AlphaFoldDB" id="A0AAE0APZ2"/>
<evidence type="ECO:0000313" key="2">
    <source>
        <dbReference type="Proteomes" id="UP001281410"/>
    </source>
</evidence>
<reference evidence="1" key="1">
    <citation type="journal article" date="2023" name="Plant J.">
        <title>Genome sequences and population genomics provide insights into the demographic history, inbreeding, and mutation load of two 'living fossil' tree species of Dipteronia.</title>
        <authorList>
            <person name="Feng Y."/>
            <person name="Comes H.P."/>
            <person name="Chen J."/>
            <person name="Zhu S."/>
            <person name="Lu R."/>
            <person name="Zhang X."/>
            <person name="Li P."/>
            <person name="Qiu J."/>
            <person name="Olsen K.M."/>
            <person name="Qiu Y."/>
        </authorList>
    </citation>
    <scope>NUCLEOTIDE SEQUENCE</scope>
    <source>
        <strain evidence="1">NBL</strain>
    </source>
</reference>
<protein>
    <submittedName>
        <fullName evidence="1">Uncharacterized protein</fullName>
    </submittedName>
</protein>
<gene>
    <name evidence="1" type="ORF">Dsin_008514</name>
</gene>
<name>A0AAE0APZ2_9ROSI</name>
<accession>A0AAE0APZ2</accession>
<keyword evidence="2" id="KW-1185">Reference proteome</keyword>
<sequence>MGKRELVEGDSIRSQGEDGFYGEVHVNTKKSKICSEGADQDSQIRRSGFHRSTERFEDSSLECSRVLGMASWLGGFFLVDDADTILSIPTSSCSKEDVLCWHFTQDGEYTVKSDYKVIRKRYGFLKSFIGDDTFLRNQIVHFSSKHDVKDVILWSWIFLFEYMDSNNPGETHASHERLVVPRWRPPREGIYKLNTYEAVDSFDRCVGLGMVIRNHLGWPMASSSYKVQALFSP</sequence>
<comment type="caution">
    <text evidence="1">The sequence shown here is derived from an EMBL/GenBank/DDBJ whole genome shotgun (WGS) entry which is preliminary data.</text>
</comment>